<dbReference type="EC" id="3.1.3.16" evidence="15"/>
<dbReference type="PANTHER" id="PTHR45668">
    <property type="entry name" value="SERINE/THREONINE-PROTEIN PHOSPHATASE 5-RELATED"/>
    <property type="match status" value="1"/>
</dbReference>
<evidence type="ECO:0000259" key="16">
    <source>
        <dbReference type="PROSITE" id="PS00125"/>
    </source>
</evidence>
<dbReference type="InterPro" id="IPR004843">
    <property type="entry name" value="Calcineurin-like_PHP"/>
</dbReference>
<proteinExistence type="inferred from homology"/>
<keyword evidence="9" id="KW-0904">Protein phosphatase</keyword>
<dbReference type="InterPro" id="IPR051134">
    <property type="entry name" value="PPP_phosphatase"/>
</dbReference>
<dbReference type="Pfam" id="PF13414">
    <property type="entry name" value="TPR_11"/>
    <property type="match status" value="1"/>
</dbReference>
<evidence type="ECO:0000256" key="1">
    <source>
        <dbReference type="ARBA" id="ARBA00001936"/>
    </source>
</evidence>
<organism evidence="17 18">
    <name type="scientific">[Candida] subhashii</name>
    <dbReference type="NCBI Taxonomy" id="561895"/>
    <lineage>
        <taxon>Eukaryota</taxon>
        <taxon>Fungi</taxon>
        <taxon>Dikarya</taxon>
        <taxon>Ascomycota</taxon>
        <taxon>Saccharomycotina</taxon>
        <taxon>Pichiomycetes</taxon>
        <taxon>Debaryomycetaceae</taxon>
        <taxon>Spathaspora</taxon>
    </lineage>
</organism>
<dbReference type="Proteomes" id="UP000694255">
    <property type="component" value="Unassembled WGS sequence"/>
</dbReference>
<dbReference type="PANTHER" id="PTHR45668:SF5">
    <property type="entry name" value="SERINE_THREONINE-PROTEIN PHOSPHATASE 5"/>
    <property type="match status" value="1"/>
</dbReference>
<feature type="repeat" description="TPR" evidence="14">
    <location>
        <begin position="45"/>
        <end position="78"/>
    </location>
</feature>
<dbReference type="SMART" id="SM00028">
    <property type="entry name" value="TPR"/>
    <property type="match status" value="3"/>
</dbReference>
<name>A0A8J5QCB7_9ASCO</name>
<dbReference type="AlphaFoldDB" id="A0A8J5QCB7"/>
<keyword evidence="5" id="KW-0479">Metal-binding</keyword>
<comment type="cofactor">
    <cofactor evidence="2">
        <name>Mg(2+)</name>
        <dbReference type="ChEBI" id="CHEBI:18420"/>
    </cofactor>
</comment>
<gene>
    <name evidence="17" type="ORF">J8A68_002790</name>
</gene>
<evidence type="ECO:0000256" key="6">
    <source>
        <dbReference type="ARBA" id="ARBA00022737"/>
    </source>
</evidence>
<keyword evidence="6" id="KW-0677">Repeat</keyword>
<evidence type="ECO:0000256" key="12">
    <source>
        <dbReference type="ARBA" id="ARBA00047986"/>
    </source>
</evidence>
<feature type="repeat" description="TPR" evidence="14">
    <location>
        <begin position="11"/>
        <end position="44"/>
    </location>
</feature>
<keyword evidence="8 14" id="KW-0802">TPR repeat</keyword>
<comment type="catalytic activity">
    <reaction evidence="12">
        <text>O-phospho-L-seryl-[protein] + H2O = L-seryl-[protein] + phosphate</text>
        <dbReference type="Rhea" id="RHEA:20629"/>
        <dbReference type="Rhea" id="RHEA-COMP:9863"/>
        <dbReference type="Rhea" id="RHEA-COMP:11604"/>
        <dbReference type="ChEBI" id="CHEBI:15377"/>
        <dbReference type="ChEBI" id="CHEBI:29999"/>
        <dbReference type="ChEBI" id="CHEBI:43474"/>
        <dbReference type="ChEBI" id="CHEBI:83421"/>
        <dbReference type="EC" id="3.1.3.16"/>
    </reaction>
    <physiologicalReaction direction="left-to-right" evidence="12">
        <dbReference type="Rhea" id="RHEA:20630"/>
    </physiologicalReaction>
</comment>
<comment type="cofactor">
    <cofactor evidence="1">
        <name>Mn(2+)</name>
        <dbReference type="ChEBI" id="CHEBI:29035"/>
    </cofactor>
</comment>
<dbReference type="PROSITE" id="PS50005">
    <property type="entry name" value="TPR"/>
    <property type="match status" value="2"/>
</dbReference>
<dbReference type="RefSeq" id="XP_049263906.1">
    <property type="nucleotide sequence ID" value="XM_049406577.1"/>
</dbReference>
<dbReference type="SMART" id="SM00156">
    <property type="entry name" value="PP2Ac"/>
    <property type="match status" value="1"/>
</dbReference>
<keyword evidence="18" id="KW-1185">Reference proteome</keyword>
<keyword evidence="7 15" id="KW-0378">Hydrolase</keyword>
<dbReference type="PIRSF" id="PIRSF033096">
    <property type="entry name" value="PPPtase_5"/>
    <property type="match status" value="1"/>
</dbReference>
<evidence type="ECO:0000256" key="14">
    <source>
        <dbReference type="PROSITE-ProRule" id="PRU00339"/>
    </source>
</evidence>
<evidence type="ECO:0000256" key="5">
    <source>
        <dbReference type="ARBA" id="ARBA00022723"/>
    </source>
</evidence>
<feature type="domain" description="Serine/threonine specific protein phosphatases" evidence="16">
    <location>
        <begin position="311"/>
        <end position="316"/>
    </location>
</feature>
<dbReference type="GO" id="GO:0046872">
    <property type="term" value="F:metal ion binding"/>
    <property type="evidence" value="ECO:0007669"/>
    <property type="project" value="UniProtKB-KW"/>
</dbReference>
<sequence>MTTSAISKQQAVELKDKGNALLKDHKFEEAIEAYSRAIEIDPHNAIFYSNRAQVHIKLENYGFAIQDCDKALEINPSFMKAYYRKGVSQMAILKHKEAQANFARILKSLPNDKLTLENYKQCTNYLKRQAFERAIAGVDRASVIDSVDYNSIQIEKSWKGPELDIEVKKSKTETVVNIQGLNIDYLKYMIKLFKDGGVLPKKHVFAIIAKVNEIFKKEKTMTEIVLPHSKMELIPGDDEIIVEDGKTITVVGDTHGQFYDVLNIFAKNGHVSQDHVYLFNGDFVDRGSWSCEVALYLYVLKAIFPNSLFINRGNHETSDMNKTYGFTDECEFKYSKKVFEAFSESFGSLPLACLINRSYLCMHGGLFSNDKVTLNDIKSINRFPASGSTQPPREGLAMELLWTDPQAANGRAPSKRGIGMQFGPDITERFCLSNQLRKILRSHEVRMGGVEEEHNGRLVTVFSAPNYCDSTGNLGGVVHITENVNYDKTKDSGEGYRDPKDSNCPWSLETVTFEAVPHPDLKPMAYSKGGFGF</sequence>
<dbReference type="PROSITE" id="PS50293">
    <property type="entry name" value="TPR_REGION"/>
    <property type="match status" value="1"/>
</dbReference>
<dbReference type="PROSITE" id="PS00125">
    <property type="entry name" value="SER_THR_PHOSPHATASE"/>
    <property type="match status" value="1"/>
</dbReference>
<evidence type="ECO:0000256" key="8">
    <source>
        <dbReference type="ARBA" id="ARBA00022803"/>
    </source>
</evidence>
<reference evidence="17 18" key="1">
    <citation type="journal article" date="2021" name="DNA Res.">
        <title>Genome analysis of Candida subhashii reveals its hybrid nature and dual mitochondrial genome conformations.</title>
        <authorList>
            <person name="Mixao V."/>
            <person name="Hegedusova E."/>
            <person name="Saus E."/>
            <person name="Pryszcz L.P."/>
            <person name="Cillingova A."/>
            <person name="Nosek J."/>
            <person name="Gabaldon T."/>
        </authorList>
    </citation>
    <scope>NUCLEOTIDE SEQUENCE [LARGE SCALE GENOMIC DNA]</scope>
    <source>
        <strain evidence="17 18">CBS 10753</strain>
    </source>
</reference>
<evidence type="ECO:0000256" key="9">
    <source>
        <dbReference type="ARBA" id="ARBA00022912"/>
    </source>
</evidence>
<evidence type="ECO:0000256" key="10">
    <source>
        <dbReference type="ARBA" id="ARBA00023211"/>
    </source>
</evidence>
<evidence type="ECO:0000256" key="4">
    <source>
        <dbReference type="ARBA" id="ARBA00008786"/>
    </source>
</evidence>
<dbReference type="OrthoDB" id="445564at2759"/>
<comment type="caution">
    <text evidence="17">The sequence shown here is derived from an EMBL/GenBank/DDBJ whole genome shotgun (WGS) entry which is preliminary data.</text>
</comment>
<dbReference type="Pfam" id="PF08321">
    <property type="entry name" value="PPP5"/>
    <property type="match status" value="1"/>
</dbReference>
<evidence type="ECO:0000256" key="13">
    <source>
        <dbReference type="ARBA" id="ARBA00048832"/>
    </source>
</evidence>
<evidence type="ECO:0000256" key="7">
    <source>
        <dbReference type="ARBA" id="ARBA00022801"/>
    </source>
</evidence>
<keyword evidence="10" id="KW-0464">Manganese</keyword>
<dbReference type="GeneID" id="73469591"/>
<dbReference type="FunFam" id="3.60.21.10:FF:000036">
    <property type="entry name" value="Serine/threonine protein phosphatase 5"/>
    <property type="match status" value="1"/>
</dbReference>
<evidence type="ECO:0000256" key="2">
    <source>
        <dbReference type="ARBA" id="ARBA00001946"/>
    </source>
</evidence>
<dbReference type="GO" id="GO:0004722">
    <property type="term" value="F:protein serine/threonine phosphatase activity"/>
    <property type="evidence" value="ECO:0007669"/>
    <property type="project" value="UniProtKB-EC"/>
</dbReference>
<accession>A0A8J5QCB7</accession>
<evidence type="ECO:0000256" key="11">
    <source>
        <dbReference type="ARBA" id="ARBA00023242"/>
    </source>
</evidence>
<dbReference type="InterPro" id="IPR006186">
    <property type="entry name" value="Ser/Thr-sp_prot-phosphatase"/>
</dbReference>
<evidence type="ECO:0000313" key="17">
    <source>
        <dbReference type="EMBL" id="KAG7663674.1"/>
    </source>
</evidence>
<keyword evidence="11" id="KW-0539">Nucleus</keyword>
<comment type="subcellular location">
    <subcellularLocation>
        <location evidence="3">Nucleus</location>
    </subcellularLocation>
</comment>
<evidence type="ECO:0000256" key="15">
    <source>
        <dbReference type="RuleBase" id="RU004273"/>
    </source>
</evidence>
<dbReference type="GO" id="GO:0005737">
    <property type="term" value="C:cytoplasm"/>
    <property type="evidence" value="ECO:0007669"/>
    <property type="project" value="UniProtKB-ARBA"/>
</dbReference>
<evidence type="ECO:0000256" key="3">
    <source>
        <dbReference type="ARBA" id="ARBA00004123"/>
    </source>
</evidence>
<dbReference type="InterPro" id="IPR013235">
    <property type="entry name" value="PPP_dom"/>
</dbReference>
<dbReference type="GO" id="GO:0005634">
    <property type="term" value="C:nucleus"/>
    <property type="evidence" value="ECO:0007669"/>
    <property type="project" value="UniProtKB-SubCell"/>
</dbReference>
<comment type="similarity">
    <text evidence="4">Belongs to the PPP phosphatase family. PP-5 (PP-T) subfamily.</text>
</comment>
<protein>
    <recommendedName>
        <fullName evidence="15">Serine/threonine-protein phosphatase</fullName>
        <ecNumber evidence="15">3.1.3.16</ecNumber>
    </recommendedName>
</protein>
<dbReference type="InterPro" id="IPR019734">
    <property type="entry name" value="TPR_rpt"/>
</dbReference>
<dbReference type="Pfam" id="PF00149">
    <property type="entry name" value="Metallophos"/>
    <property type="match status" value="1"/>
</dbReference>
<evidence type="ECO:0000313" key="18">
    <source>
        <dbReference type="Proteomes" id="UP000694255"/>
    </source>
</evidence>
<dbReference type="EMBL" id="JAGSYN010000123">
    <property type="protein sequence ID" value="KAG7663674.1"/>
    <property type="molecule type" value="Genomic_DNA"/>
</dbReference>
<comment type="catalytic activity">
    <reaction evidence="13">
        <text>O-phospho-L-threonyl-[protein] + H2O = L-threonyl-[protein] + phosphate</text>
        <dbReference type="Rhea" id="RHEA:47004"/>
        <dbReference type="Rhea" id="RHEA-COMP:11060"/>
        <dbReference type="Rhea" id="RHEA-COMP:11605"/>
        <dbReference type="ChEBI" id="CHEBI:15377"/>
        <dbReference type="ChEBI" id="CHEBI:30013"/>
        <dbReference type="ChEBI" id="CHEBI:43474"/>
        <dbReference type="ChEBI" id="CHEBI:61977"/>
        <dbReference type="EC" id="3.1.3.16"/>
    </reaction>
    <physiologicalReaction direction="left-to-right" evidence="13">
        <dbReference type="Rhea" id="RHEA:47005"/>
    </physiologicalReaction>
</comment>